<reference evidence="7" key="1">
    <citation type="journal article" date="2019" name="Int. J. Syst. Evol. Microbiol.">
        <title>The Global Catalogue of Microorganisms (GCM) 10K type strain sequencing project: providing services to taxonomists for standard genome sequencing and annotation.</title>
        <authorList>
            <consortium name="The Broad Institute Genomics Platform"/>
            <consortium name="The Broad Institute Genome Sequencing Center for Infectious Disease"/>
            <person name="Wu L."/>
            <person name="Ma J."/>
        </authorList>
    </citation>
    <scope>NUCLEOTIDE SEQUENCE [LARGE SCALE GENOMIC DNA]</scope>
    <source>
        <strain evidence="7">JCM 3369</strain>
    </source>
</reference>
<dbReference type="PRINTS" id="PR00039">
    <property type="entry name" value="HTHLYSR"/>
</dbReference>
<dbReference type="CDD" id="cd08474">
    <property type="entry name" value="PBP2_CrgA_like_5"/>
    <property type="match status" value="1"/>
</dbReference>
<dbReference type="PANTHER" id="PTHR30537">
    <property type="entry name" value="HTH-TYPE TRANSCRIPTIONAL REGULATOR"/>
    <property type="match status" value="1"/>
</dbReference>
<dbReference type="InterPro" id="IPR036390">
    <property type="entry name" value="WH_DNA-bd_sf"/>
</dbReference>
<dbReference type="InterPro" id="IPR058163">
    <property type="entry name" value="LysR-type_TF_proteobact-type"/>
</dbReference>
<dbReference type="Pfam" id="PF03466">
    <property type="entry name" value="LysR_substrate"/>
    <property type="match status" value="1"/>
</dbReference>
<dbReference type="EMBL" id="JBHUFA010000001">
    <property type="protein sequence ID" value="MFD1694797.1"/>
    <property type="molecule type" value="Genomic_DNA"/>
</dbReference>
<evidence type="ECO:0000256" key="4">
    <source>
        <dbReference type="ARBA" id="ARBA00023163"/>
    </source>
</evidence>
<dbReference type="SUPFAM" id="SSF46785">
    <property type="entry name" value="Winged helix' DNA-binding domain"/>
    <property type="match status" value="1"/>
</dbReference>
<evidence type="ECO:0000256" key="2">
    <source>
        <dbReference type="ARBA" id="ARBA00023015"/>
    </source>
</evidence>
<dbReference type="Proteomes" id="UP001597327">
    <property type="component" value="Unassembled WGS sequence"/>
</dbReference>
<evidence type="ECO:0000313" key="6">
    <source>
        <dbReference type="EMBL" id="MFD1694797.1"/>
    </source>
</evidence>
<gene>
    <name evidence="6" type="ORF">ACFSC7_04660</name>
</gene>
<dbReference type="Pfam" id="PF00126">
    <property type="entry name" value="HTH_1"/>
    <property type="match status" value="1"/>
</dbReference>
<dbReference type="SUPFAM" id="SSF53850">
    <property type="entry name" value="Periplasmic binding protein-like II"/>
    <property type="match status" value="1"/>
</dbReference>
<feature type="domain" description="HTH lysR-type" evidence="5">
    <location>
        <begin position="4"/>
        <end position="61"/>
    </location>
</feature>
<evidence type="ECO:0000259" key="5">
    <source>
        <dbReference type="PROSITE" id="PS50931"/>
    </source>
</evidence>
<organism evidence="6 7">
    <name type="scientific">Roseibium aestuarii</name>
    <dbReference type="NCBI Taxonomy" id="2600299"/>
    <lineage>
        <taxon>Bacteria</taxon>
        <taxon>Pseudomonadati</taxon>
        <taxon>Pseudomonadota</taxon>
        <taxon>Alphaproteobacteria</taxon>
        <taxon>Hyphomicrobiales</taxon>
        <taxon>Stappiaceae</taxon>
        <taxon>Roseibium</taxon>
    </lineage>
</organism>
<dbReference type="PROSITE" id="PS50931">
    <property type="entry name" value="HTH_LYSR"/>
    <property type="match status" value="1"/>
</dbReference>
<protein>
    <submittedName>
        <fullName evidence="6">LysR family transcriptional regulator</fullName>
    </submittedName>
</protein>
<keyword evidence="3" id="KW-0238">DNA-binding</keyword>
<proteinExistence type="inferred from homology"/>
<sequence length="299" mass="32873">MARDDLTDLKAFVAVAEERSFTRAAARMGVTASALSHTIRALEERLGIRLLARTTRSVSTTEAGDRLFRAVGPHLEQIQGEIDALSAFRDTPSGTLRISTGDHAAEMVLRPKLARFLPRFPDVQVEVSIDNGFVDIVGERYDAGVRLGESVSKDMIAVRIGPDWRFVVVGAPAYLAHRPAPGLPRELTAHRCVNLRLSSAGALYAWEFEKEGRALEVRVTGQLAFDSIFAVLHAAVDGHGLAYVPEDIARPFLASGQLVSVLDDWCPSIQGYHLYYPNRRLASPAFSAFVETMRYRPGE</sequence>
<comment type="similarity">
    <text evidence="1">Belongs to the LysR transcriptional regulatory family.</text>
</comment>
<dbReference type="PANTHER" id="PTHR30537:SF1">
    <property type="entry name" value="HTH-TYPE TRANSCRIPTIONAL REGULATOR PGRR"/>
    <property type="match status" value="1"/>
</dbReference>
<dbReference type="RefSeq" id="WP_149891387.1">
    <property type="nucleotide sequence ID" value="NZ_JBHUFA010000001.1"/>
</dbReference>
<dbReference type="Gene3D" id="3.40.190.290">
    <property type="match status" value="1"/>
</dbReference>
<comment type="caution">
    <text evidence="6">The sequence shown here is derived from an EMBL/GenBank/DDBJ whole genome shotgun (WGS) entry which is preliminary data.</text>
</comment>
<accession>A0ABW4JRR7</accession>
<dbReference type="InterPro" id="IPR036388">
    <property type="entry name" value="WH-like_DNA-bd_sf"/>
</dbReference>
<keyword evidence="4" id="KW-0804">Transcription</keyword>
<keyword evidence="2" id="KW-0805">Transcription regulation</keyword>
<dbReference type="Gene3D" id="1.10.10.10">
    <property type="entry name" value="Winged helix-like DNA-binding domain superfamily/Winged helix DNA-binding domain"/>
    <property type="match status" value="1"/>
</dbReference>
<evidence type="ECO:0000313" key="7">
    <source>
        <dbReference type="Proteomes" id="UP001597327"/>
    </source>
</evidence>
<evidence type="ECO:0000256" key="1">
    <source>
        <dbReference type="ARBA" id="ARBA00009437"/>
    </source>
</evidence>
<dbReference type="InterPro" id="IPR005119">
    <property type="entry name" value="LysR_subst-bd"/>
</dbReference>
<evidence type="ECO:0000256" key="3">
    <source>
        <dbReference type="ARBA" id="ARBA00023125"/>
    </source>
</evidence>
<name>A0ABW4JRR7_9HYPH</name>
<dbReference type="InterPro" id="IPR000847">
    <property type="entry name" value="LysR_HTH_N"/>
</dbReference>
<keyword evidence="7" id="KW-1185">Reference proteome</keyword>